<reference evidence="9" key="1">
    <citation type="journal article" date="2021" name="Nat. Commun.">
        <title>Genomic analyses provide insights into spinach domestication and the genetic basis of agronomic traits.</title>
        <authorList>
            <person name="Cai X."/>
            <person name="Sun X."/>
            <person name="Xu C."/>
            <person name="Sun H."/>
            <person name="Wang X."/>
            <person name="Ge C."/>
            <person name="Zhang Z."/>
            <person name="Wang Q."/>
            <person name="Fei Z."/>
            <person name="Jiao C."/>
            <person name="Wang Q."/>
        </authorList>
    </citation>
    <scope>NUCLEOTIDE SEQUENCE [LARGE SCALE GENOMIC DNA]</scope>
    <source>
        <strain evidence="9">cv. Varoflay</strain>
    </source>
</reference>
<evidence type="ECO:0000256" key="1">
    <source>
        <dbReference type="ARBA" id="ARBA00004245"/>
    </source>
</evidence>
<proteinExistence type="inferred from homology"/>
<comment type="subcellular location">
    <subcellularLocation>
        <location evidence="1">Cytoplasm</location>
        <location evidence="1">Cytoskeleton</location>
    </subcellularLocation>
</comment>
<feature type="compositionally biased region" description="Basic and acidic residues" evidence="8">
    <location>
        <begin position="461"/>
        <end position="473"/>
    </location>
</feature>
<evidence type="ECO:0000256" key="6">
    <source>
        <dbReference type="ARBA" id="ARBA00023212"/>
    </source>
</evidence>
<feature type="region of interest" description="Disordered" evidence="8">
    <location>
        <begin position="368"/>
        <end position="396"/>
    </location>
</feature>
<feature type="region of interest" description="Disordered" evidence="8">
    <location>
        <begin position="560"/>
        <end position="592"/>
    </location>
</feature>
<keyword evidence="6" id="KW-0206">Cytoskeleton</keyword>
<evidence type="ECO:0000256" key="3">
    <source>
        <dbReference type="ARBA" id="ARBA00022490"/>
    </source>
</evidence>
<feature type="region of interest" description="Disordered" evidence="8">
    <location>
        <begin position="432"/>
        <end position="473"/>
    </location>
</feature>
<evidence type="ECO:0000256" key="2">
    <source>
        <dbReference type="ARBA" id="ARBA00008825"/>
    </source>
</evidence>
<reference evidence="10" key="2">
    <citation type="submission" date="2025-08" db="UniProtKB">
        <authorList>
            <consortium name="RefSeq"/>
        </authorList>
    </citation>
    <scope>IDENTIFICATION</scope>
    <source>
        <tissue evidence="10">Leaf</tissue>
    </source>
</reference>
<dbReference type="PANTHER" id="PTHR31246">
    <property type="entry name" value="MICROTUBULE-ASSOCIATED PROTEIN 70-2"/>
    <property type="match status" value="1"/>
</dbReference>
<dbReference type="GO" id="GO:0005874">
    <property type="term" value="C:microtubule"/>
    <property type="evidence" value="ECO:0007669"/>
    <property type="project" value="UniProtKB-KW"/>
</dbReference>
<keyword evidence="4" id="KW-0493">Microtubule</keyword>
<dbReference type="KEGG" id="soe:110778388"/>
<gene>
    <name evidence="10" type="primary">LOC110778388</name>
</gene>
<dbReference type="Proteomes" id="UP000813463">
    <property type="component" value="Chromosome 1"/>
</dbReference>
<evidence type="ECO:0000256" key="8">
    <source>
        <dbReference type="SAM" id="MobiDB-lite"/>
    </source>
</evidence>
<name>A0A9R0HX37_SPIOL</name>
<dbReference type="RefSeq" id="XP_021838636.1">
    <property type="nucleotide sequence ID" value="XM_021982944.2"/>
</dbReference>
<dbReference type="AlphaFoldDB" id="A0A9R0HX37"/>
<evidence type="ECO:0000313" key="10">
    <source>
        <dbReference type="RefSeq" id="XP_021838636.1"/>
    </source>
</evidence>
<dbReference type="InterPro" id="IPR009768">
    <property type="entry name" value="MAP70"/>
</dbReference>
<organism evidence="9 10">
    <name type="scientific">Spinacia oleracea</name>
    <name type="common">Spinach</name>
    <dbReference type="NCBI Taxonomy" id="3562"/>
    <lineage>
        <taxon>Eukaryota</taxon>
        <taxon>Viridiplantae</taxon>
        <taxon>Streptophyta</taxon>
        <taxon>Embryophyta</taxon>
        <taxon>Tracheophyta</taxon>
        <taxon>Spermatophyta</taxon>
        <taxon>Magnoliopsida</taxon>
        <taxon>eudicotyledons</taxon>
        <taxon>Gunneridae</taxon>
        <taxon>Pentapetalae</taxon>
        <taxon>Caryophyllales</taxon>
        <taxon>Chenopodiaceae</taxon>
        <taxon>Chenopodioideae</taxon>
        <taxon>Anserineae</taxon>
        <taxon>Spinacia</taxon>
    </lineage>
</organism>
<sequence length="592" mass="66453">MANGEITAAPARLTTSASFKYRKKSGGHSRVNSEVDDIVHLLHGSDPVRVELTRLENEVREKDRELGEVHAEVKGLKHSERLKEKAVEELSDELRKVDGKLKTTEAVLETKNLEIKKINEEKKAALAAQFAAEATLRRVHAAQKDDDMPPIEAIIAPLEAELKLARQEIAKLQDDNRALDRLTKSKEAALLEAEKTVQIAMAKASLVDDLQNKNQELMKQIEICQEENRILDRMHRQKVAEVEKLTQTVRELEEAVLAGGAAANAVRAYQRKVQEMNDEKKTLDRELARAKVTANRVATVVANEWKDGNDKVMPVKQWLEERKYYQGEMQQLRDKLAVAERTAKAEAQLKEKYQLRFKVLEEKLRGSASANSSRVTLERRSISSGRSRRQSLGGVENFSRVASNGYLSKRTTNSPSDTAGTMRSNSVIALLKNAKDPSQSFDGGDKPREGAKPCPTSNGIDKTHNGSQKEEDHNNVVEKTKTNCDDYVSGALYDMLQKEVVTLRKACHEKAQSLKDKDDAIEMLSKKVETLNKAMEVEAKKMRREVAAMEKEVASIRINSKESEQRNRRMSIARGVVNGTSHPHSARNIRNL</sequence>
<evidence type="ECO:0000313" key="9">
    <source>
        <dbReference type="Proteomes" id="UP000813463"/>
    </source>
</evidence>
<feature type="compositionally biased region" description="Polar residues" evidence="8">
    <location>
        <begin position="578"/>
        <end position="592"/>
    </location>
</feature>
<dbReference type="PANTHER" id="PTHR31246:SF18">
    <property type="entry name" value="MICROTUBULE-ASSOCIATED PROTEIN 70-1-LIKE"/>
    <property type="match status" value="1"/>
</dbReference>
<keyword evidence="5 7" id="KW-0175">Coiled coil</keyword>
<evidence type="ECO:0000256" key="4">
    <source>
        <dbReference type="ARBA" id="ARBA00022701"/>
    </source>
</evidence>
<evidence type="ECO:0000256" key="5">
    <source>
        <dbReference type="ARBA" id="ARBA00023054"/>
    </source>
</evidence>
<dbReference type="GO" id="GO:0008017">
    <property type="term" value="F:microtubule binding"/>
    <property type="evidence" value="ECO:0007669"/>
    <property type="project" value="InterPro"/>
</dbReference>
<dbReference type="Pfam" id="PF07058">
    <property type="entry name" value="MAP70"/>
    <property type="match status" value="1"/>
</dbReference>
<dbReference type="OrthoDB" id="2014495at2759"/>
<evidence type="ECO:0000256" key="7">
    <source>
        <dbReference type="SAM" id="Coils"/>
    </source>
</evidence>
<protein>
    <submittedName>
        <fullName evidence="10">Microtubule-associated protein 70-1</fullName>
    </submittedName>
</protein>
<feature type="coiled-coil region" evidence="7">
    <location>
        <begin position="52"/>
        <end position="128"/>
    </location>
</feature>
<dbReference type="GeneID" id="110778388"/>
<feature type="coiled-coil region" evidence="7">
    <location>
        <begin position="155"/>
        <end position="182"/>
    </location>
</feature>
<dbReference type="GO" id="GO:0007010">
    <property type="term" value="P:cytoskeleton organization"/>
    <property type="evidence" value="ECO:0007669"/>
    <property type="project" value="InterPro"/>
</dbReference>
<keyword evidence="9" id="KW-1185">Reference proteome</keyword>
<feature type="coiled-coil region" evidence="7">
    <location>
        <begin position="207"/>
        <end position="349"/>
    </location>
</feature>
<accession>A0A9R0HX37</accession>
<keyword evidence="3" id="KW-0963">Cytoplasm</keyword>
<comment type="similarity">
    <text evidence="2">Belongs to the MAP70 family.</text>
</comment>